<dbReference type="InterPro" id="IPR006201">
    <property type="entry name" value="Neur_channel"/>
</dbReference>
<evidence type="ECO:0008006" key="25">
    <source>
        <dbReference type="Google" id="ProtNLM"/>
    </source>
</evidence>
<evidence type="ECO:0000256" key="1">
    <source>
        <dbReference type="ARBA" id="ARBA00010180"/>
    </source>
</evidence>
<evidence type="ECO:0000256" key="15">
    <source>
        <dbReference type="ARBA" id="ARBA00023257"/>
    </source>
</evidence>
<dbReference type="InterPro" id="IPR006202">
    <property type="entry name" value="Neur_chan_lig-bd"/>
</dbReference>
<dbReference type="Pfam" id="PF02932">
    <property type="entry name" value="Neur_chan_memb"/>
    <property type="match status" value="1"/>
</dbReference>
<keyword evidence="16" id="KW-1071">Ligand-gated ion channel</keyword>
<dbReference type="InterPro" id="IPR002289">
    <property type="entry name" value="GABAAb_rcpt"/>
</dbReference>
<feature type="domain" description="Neurotransmitter-gated ion-channel transmembrane" evidence="22">
    <location>
        <begin position="344"/>
        <end position="506"/>
    </location>
</feature>
<keyword evidence="3" id="KW-1003">Cell membrane</keyword>
<dbReference type="PRINTS" id="PR00252">
    <property type="entry name" value="NRIONCHANNEL"/>
</dbReference>
<feature type="transmembrane region" description="Helical" evidence="19">
    <location>
        <begin position="337"/>
        <end position="361"/>
    </location>
</feature>
<evidence type="ECO:0000256" key="2">
    <source>
        <dbReference type="ARBA" id="ARBA00022448"/>
    </source>
</evidence>
<dbReference type="Gene3D" id="1.20.58.390">
    <property type="entry name" value="Neurotransmitter-gated ion-channel transmembrane domain"/>
    <property type="match status" value="2"/>
</dbReference>
<feature type="transmembrane region" description="Helical" evidence="19">
    <location>
        <begin position="368"/>
        <end position="387"/>
    </location>
</feature>
<keyword evidence="6 19" id="KW-1133">Transmembrane helix</keyword>
<keyword evidence="4 19" id="KW-0812">Transmembrane</keyword>
<evidence type="ECO:0000259" key="21">
    <source>
        <dbReference type="Pfam" id="PF02931"/>
    </source>
</evidence>
<feature type="compositionally biased region" description="Basic and acidic residues" evidence="20">
    <location>
        <begin position="581"/>
        <end position="590"/>
    </location>
</feature>
<feature type="compositionally biased region" description="Low complexity" evidence="20">
    <location>
        <begin position="563"/>
        <end position="575"/>
    </location>
</feature>
<evidence type="ECO:0000313" key="23">
    <source>
        <dbReference type="EMBL" id="CAL8113694.1"/>
    </source>
</evidence>
<keyword evidence="15" id="KW-0628">Postsynaptic cell membrane</keyword>
<evidence type="ECO:0000259" key="22">
    <source>
        <dbReference type="Pfam" id="PF02932"/>
    </source>
</evidence>
<feature type="region of interest" description="Disordered" evidence="20">
    <location>
        <begin position="63"/>
        <end position="118"/>
    </location>
</feature>
<dbReference type="Pfam" id="PF02931">
    <property type="entry name" value="Neur_chan_LBD"/>
    <property type="match status" value="1"/>
</dbReference>
<evidence type="ECO:0000256" key="19">
    <source>
        <dbReference type="RuleBase" id="RU000687"/>
    </source>
</evidence>
<dbReference type="InterPro" id="IPR006028">
    <property type="entry name" value="GABAA/Glycine_rcpt"/>
</dbReference>
<evidence type="ECO:0000256" key="18">
    <source>
        <dbReference type="ARBA" id="ARBA00034104"/>
    </source>
</evidence>
<feature type="compositionally biased region" description="Low complexity" evidence="20">
    <location>
        <begin position="596"/>
        <end position="607"/>
    </location>
</feature>
<keyword evidence="7" id="KW-0770">Synapse</keyword>
<dbReference type="InterPro" id="IPR006029">
    <property type="entry name" value="Neurotrans-gated_channel_TM"/>
</dbReference>
<gene>
    <name evidence="23" type="ORF">ODALV1_LOCUS16131</name>
</gene>
<reference evidence="23 24" key="1">
    <citation type="submission" date="2024-08" db="EMBL/GenBank/DDBJ databases">
        <authorList>
            <person name="Cucini C."/>
            <person name="Frati F."/>
        </authorList>
    </citation>
    <scope>NUCLEOTIDE SEQUENCE [LARGE SCALE GENOMIC DNA]</scope>
</reference>
<evidence type="ECO:0000256" key="20">
    <source>
        <dbReference type="SAM" id="MobiDB-lite"/>
    </source>
</evidence>
<comment type="caution">
    <text evidence="23">The sequence shown here is derived from an EMBL/GenBank/DDBJ whole genome shotgun (WGS) entry which is preliminary data.</text>
</comment>
<evidence type="ECO:0000256" key="3">
    <source>
        <dbReference type="ARBA" id="ARBA00022475"/>
    </source>
</evidence>
<keyword evidence="12" id="KW-0869">Chloride channel</keyword>
<dbReference type="PRINTS" id="PR00253">
    <property type="entry name" value="GABAARECEPTR"/>
</dbReference>
<evidence type="ECO:0000256" key="8">
    <source>
        <dbReference type="ARBA" id="ARBA00023065"/>
    </source>
</evidence>
<proteinExistence type="inferred from homology"/>
<protein>
    <recommendedName>
        <fullName evidence="25">Gamma-aminobutyric acid receptor subunit beta</fullName>
    </recommendedName>
</protein>
<evidence type="ECO:0000256" key="11">
    <source>
        <dbReference type="ARBA" id="ARBA00023170"/>
    </source>
</evidence>
<evidence type="ECO:0000256" key="13">
    <source>
        <dbReference type="ARBA" id="ARBA00023180"/>
    </source>
</evidence>
<feature type="compositionally biased region" description="Polar residues" evidence="20">
    <location>
        <begin position="494"/>
        <end position="506"/>
    </location>
</feature>
<evidence type="ECO:0000256" key="17">
    <source>
        <dbReference type="ARBA" id="ARBA00023303"/>
    </source>
</evidence>
<keyword evidence="11" id="KW-0675">Receptor</keyword>
<feature type="compositionally biased region" description="Polar residues" evidence="20">
    <location>
        <begin position="66"/>
        <end position="81"/>
    </location>
</feature>
<keyword evidence="17 19" id="KW-0407">Ion channel</keyword>
<keyword evidence="10" id="KW-1015">Disulfide bond</keyword>
<evidence type="ECO:0000256" key="16">
    <source>
        <dbReference type="ARBA" id="ARBA00023286"/>
    </source>
</evidence>
<evidence type="ECO:0000256" key="7">
    <source>
        <dbReference type="ARBA" id="ARBA00023018"/>
    </source>
</evidence>
<dbReference type="PRINTS" id="PR01160">
    <property type="entry name" value="GABAARBETA"/>
</dbReference>
<keyword evidence="2 19" id="KW-0813">Transport</keyword>
<feature type="transmembrane region" description="Helical" evidence="19">
    <location>
        <begin position="702"/>
        <end position="722"/>
    </location>
</feature>
<dbReference type="Proteomes" id="UP001642540">
    <property type="component" value="Unassembled WGS sequence"/>
</dbReference>
<dbReference type="NCBIfam" id="TIGR00860">
    <property type="entry name" value="LIC"/>
    <property type="match status" value="1"/>
</dbReference>
<evidence type="ECO:0000313" key="24">
    <source>
        <dbReference type="Proteomes" id="UP001642540"/>
    </source>
</evidence>
<feature type="region of interest" description="Disordered" evidence="20">
    <location>
        <begin position="563"/>
        <end position="617"/>
    </location>
</feature>
<feature type="domain" description="Neurotransmitter-gated ion-channel ligand-binding" evidence="21">
    <location>
        <begin position="132"/>
        <end position="331"/>
    </location>
</feature>
<keyword evidence="13" id="KW-0325">Glycoprotein</keyword>
<evidence type="ECO:0000256" key="6">
    <source>
        <dbReference type="ARBA" id="ARBA00022989"/>
    </source>
</evidence>
<evidence type="ECO:0000256" key="14">
    <source>
        <dbReference type="ARBA" id="ARBA00023214"/>
    </source>
</evidence>
<evidence type="ECO:0000256" key="10">
    <source>
        <dbReference type="ARBA" id="ARBA00023157"/>
    </source>
</evidence>
<feature type="region of interest" description="Disordered" evidence="20">
    <location>
        <begin position="533"/>
        <end position="552"/>
    </location>
</feature>
<keyword evidence="24" id="KW-1185">Reference proteome</keyword>
<sequence length="738" mass="82919">MRFKVETGWRLNIPISVLLSLILNSSIVQSIDTKYFKRFYFGNLSVDLTEELGERFNYDYLPPQSPVNGVSQKSYGKQSPSHYYHTANHRPQGDQPQKNGTSSDSPPPTTPPKTNQPYIHQDLKTLSKNITNILNSFNVSYDKRVRPNYGGEAVEVGITMFVLSISALSEVEMDFTVDFYFRQMWKDNRLTFLGPKGVDTLSVSSEFLKSMWVPDTFFVNEKTSYFHTATTNNEFLRISQTGDILRSMRLTVCASCPMDLRHFPMDSQLCTIEIESFGYTMSDIRYKWAAGPGSVGMGDVSLPQFKVYGYRQKSYDISLTTGNYSRLACEIQFVRSMGYYLIQIYIPSSLIVVISWVSFWLNRNAAPARVYLGITTVLTMTTLMSSTNKALPKISYVKSIDVYLGTCFVMVFAALLEYATVGYLAKRIQMRKNHFAALQKMALQLQKSCEEHVQKQYYPTTPQTPAPQTPHQQQQQQPQHAGHSTPHAGASRTYVPTTPHQQQHAHSTPHDFHGTPRFVESSTLRKYTSTNNAQYVSSQGGGGQGIVNHPGMGSTMSVAPYYSTQQQQQAGSVTQQGGGRNYDHQRDPRYYDAQVYNPGNPNQYYGGAPPPPQTQAAPYYTQNTWAQESSGCSRAASVKRRNPQPEVEPPTPHYAPQQTQQPSSSIEITPAPGGDKIRQLIPINPNQICGITPSDIDKYSRVVFPVCFVCFNLLYWIIYLHISTVNATADLVIVNSDG</sequence>
<evidence type="ECO:0000256" key="5">
    <source>
        <dbReference type="ARBA" id="ARBA00022729"/>
    </source>
</evidence>
<dbReference type="CDD" id="cd19049">
    <property type="entry name" value="LGIC_TM_anion"/>
    <property type="match status" value="1"/>
</dbReference>
<name>A0ABP1QWI9_9HEXA</name>
<evidence type="ECO:0000256" key="4">
    <source>
        <dbReference type="ARBA" id="ARBA00022692"/>
    </source>
</evidence>
<comment type="similarity">
    <text evidence="1">Belongs to the ligand-gated ion channel (TC 1.A.9) family. Gamma-aminobutyric acid receptor (TC 1.A.9.5) subfamily.</text>
</comment>
<keyword evidence="14" id="KW-0868">Chloride</keyword>
<organism evidence="23 24">
    <name type="scientific">Orchesella dallaii</name>
    <dbReference type="NCBI Taxonomy" id="48710"/>
    <lineage>
        <taxon>Eukaryota</taxon>
        <taxon>Metazoa</taxon>
        <taxon>Ecdysozoa</taxon>
        <taxon>Arthropoda</taxon>
        <taxon>Hexapoda</taxon>
        <taxon>Collembola</taxon>
        <taxon>Entomobryomorpha</taxon>
        <taxon>Entomobryoidea</taxon>
        <taxon>Orchesellidae</taxon>
        <taxon>Orchesellinae</taxon>
        <taxon>Orchesella</taxon>
    </lineage>
</organism>
<evidence type="ECO:0000256" key="9">
    <source>
        <dbReference type="ARBA" id="ARBA00023136"/>
    </source>
</evidence>
<feature type="region of interest" description="Disordered" evidence="20">
    <location>
        <begin position="459"/>
        <end position="517"/>
    </location>
</feature>
<dbReference type="SUPFAM" id="SSF90112">
    <property type="entry name" value="Neurotransmitter-gated ion-channel transmembrane pore"/>
    <property type="match status" value="1"/>
</dbReference>
<dbReference type="InterPro" id="IPR018000">
    <property type="entry name" value="Neurotransmitter_ion_chnl_CS"/>
</dbReference>
<evidence type="ECO:0000256" key="12">
    <source>
        <dbReference type="ARBA" id="ARBA00023173"/>
    </source>
</evidence>
<feature type="compositionally biased region" description="Low complexity" evidence="20">
    <location>
        <begin position="469"/>
        <end position="481"/>
    </location>
</feature>
<dbReference type="InterPro" id="IPR036734">
    <property type="entry name" value="Neur_chan_lig-bd_sf"/>
</dbReference>
<dbReference type="InterPro" id="IPR036719">
    <property type="entry name" value="Neuro-gated_channel_TM_sf"/>
</dbReference>
<feature type="region of interest" description="Disordered" evidence="20">
    <location>
        <begin position="631"/>
        <end position="674"/>
    </location>
</feature>
<feature type="transmembrane region" description="Helical" evidence="19">
    <location>
        <begin position="402"/>
        <end position="425"/>
    </location>
</feature>
<feature type="compositionally biased region" description="Polar residues" evidence="20">
    <location>
        <begin position="656"/>
        <end position="667"/>
    </location>
</feature>
<dbReference type="PROSITE" id="PS00236">
    <property type="entry name" value="NEUROTR_ION_CHANNEL"/>
    <property type="match status" value="1"/>
</dbReference>
<dbReference type="PANTHER" id="PTHR18945">
    <property type="entry name" value="NEUROTRANSMITTER GATED ION CHANNEL"/>
    <property type="match status" value="1"/>
</dbReference>
<comment type="subcellular location">
    <subcellularLocation>
        <location evidence="18">Postsynaptic cell membrane</location>
        <topology evidence="18">Multi-pass membrane protein</topology>
    </subcellularLocation>
</comment>
<keyword evidence="9 19" id="KW-0472">Membrane</keyword>
<dbReference type="Gene3D" id="2.70.170.10">
    <property type="entry name" value="Neurotransmitter-gated ion-channel ligand-binding domain"/>
    <property type="match status" value="1"/>
</dbReference>
<dbReference type="EMBL" id="CAXLJM020000049">
    <property type="protein sequence ID" value="CAL8113694.1"/>
    <property type="molecule type" value="Genomic_DNA"/>
</dbReference>
<keyword evidence="8 19" id="KW-0406">Ion transport</keyword>
<keyword evidence="5" id="KW-0732">Signal</keyword>
<dbReference type="SUPFAM" id="SSF63712">
    <property type="entry name" value="Nicotinic receptor ligand binding domain-like"/>
    <property type="match status" value="1"/>
</dbReference>
<accession>A0ABP1QWI9</accession>
<dbReference type="InterPro" id="IPR038050">
    <property type="entry name" value="Neuro_actylchol_rec"/>
</dbReference>